<dbReference type="SUPFAM" id="SSF56112">
    <property type="entry name" value="Protein kinase-like (PK-like)"/>
    <property type="match status" value="1"/>
</dbReference>
<proteinExistence type="predicted"/>
<protein>
    <recommendedName>
        <fullName evidence="3">Aminoglycoside phosphotransferase domain-containing protein</fullName>
    </recommendedName>
</protein>
<gene>
    <name evidence="1" type="ORF">ABVK25_005838</name>
</gene>
<evidence type="ECO:0000313" key="1">
    <source>
        <dbReference type="EMBL" id="KAL2053909.1"/>
    </source>
</evidence>
<accession>A0ABR4B7S0</accession>
<reference evidence="1 2" key="1">
    <citation type="submission" date="2024-09" db="EMBL/GenBank/DDBJ databases">
        <title>Rethinking Asexuality: The Enigmatic Case of Functional Sexual Genes in Lepraria (Stereocaulaceae).</title>
        <authorList>
            <person name="Doellman M."/>
            <person name="Sun Y."/>
            <person name="Barcenas-Pena A."/>
            <person name="Lumbsch H.T."/>
            <person name="Grewe F."/>
        </authorList>
    </citation>
    <scope>NUCLEOTIDE SEQUENCE [LARGE SCALE GENOMIC DNA]</scope>
    <source>
        <strain evidence="1 2">Grewe 0041</strain>
    </source>
</reference>
<dbReference type="InterPro" id="IPR011009">
    <property type="entry name" value="Kinase-like_dom_sf"/>
</dbReference>
<sequence>MKQLVLDALRATKFFGCSVPPPQAPLIERFRGGDSNRITGITLPSPRGNGAEKLILRNSRWDEGRADRDMATLTYVSKRTSIPVTEVVANDFSCDNALGKPDARSRVRWVRTIKTLLSLESPLAGLVEAASLDIDSDQCPKIVPFELKESDGELIEEPSPNNSMEAPRARETTADFFKTQFGRWRAYALTRPFERDIALSSGLLETVCEIGKLGMFDNAAMHCLCHVDLHSRNIMAEIRSDSSIKITAILHWDEAGIAPKFMNCQPFGGYGKKRAINATMRMAGPPGRMNSK</sequence>
<evidence type="ECO:0000313" key="2">
    <source>
        <dbReference type="Proteomes" id="UP001590951"/>
    </source>
</evidence>
<evidence type="ECO:0008006" key="3">
    <source>
        <dbReference type="Google" id="ProtNLM"/>
    </source>
</evidence>
<dbReference type="EMBL" id="JBHFEH010000018">
    <property type="protein sequence ID" value="KAL2053909.1"/>
    <property type="molecule type" value="Genomic_DNA"/>
</dbReference>
<dbReference type="Proteomes" id="UP001590951">
    <property type="component" value="Unassembled WGS sequence"/>
</dbReference>
<name>A0ABR4B7S0_9LECA</name>
<keyword evidence="2" id="KW-1185">Reference proteome</keyword>
<organism evidence="1 2">
    <name type="scientific">Lepraria finkii</name>
    <dbReference type="NCBI Taxonomy" id="1340010"/>
    <lineage>
        <taxon>Eukaryota</taxon>
        <taxon>Fungi</taxon>
        <taxon>Dikarya</taxon>
        <taxon>Ascomycota</taxon>
        <taxon>Pezizomycotina</taxon>
        <taxon>Lecanoromycetes</taxon>
        <taxon>OSLEUM clade</taxon>
        <taxon>Lecanoromycetidae</taxon>
        <taxon>Lecanorales</taxon>
        <taxon>Lecanorineae</taxon>
        <taxon>Stereocaulaceae</taxon>
        <taxon>Lepraria</taxon>
    </lineage>
</organism>
<comment type="caution">
    <text evidence="1">The sequence shown here is derived from an EMBL/GenBank/DDBJ whole genome shotgun (WGS) entry which is preliminary data.</text>
</comment>